<dbReference type="EMBL" id="NESQ01000020">
    <property type="protein sequence ID" value="PUU82924.1"/>
    <property type="molecule type" value="Genomic_DNA"/>
</dbReference>
<organism evidence="1 2">
    <name type="scientific">Tuber borchii</name>
    <name type="common">White truffle</name>
    <dbReference type="NCBI Taxonomy" id="42251"/>
    <lineage>
        <taxon>Eukaryota</taxon>
        <taxon>Fungi</taxon>
        <taxon>Dikarya</taxon>
        <taxon>Ascomycota</taxon>
        <taxon>Pezizomycotina</taxon>
        <taxon>Pezizomycetes</taxon>
        <taxon>Pezizales</taxon>
        <taxon>Tuberaceae</taxon>
        <taxon>Tuber</taxon>
    </lineage>
</organism>
<dbReference type="Proteomes" id="UP000244722">
    <property type="component" value="Unassembled WGS sequence"/>
</dbReference>
<protein>
    <submittedName>
        <fullName evidence="1">Uncharacterized protein</fullName>
    </submittedName>
</protein>
<evidence type="ECO:0000313" key="2">
    <source>
        <dbReference type="Proteomes" id="UP000244722"/>
    </source>
</evidence>
<evidence type="ECO:0000313" key="1">
    <source>
        <dbReference type="EMBL" id="PUU82924.1"/>
    </source>
</evidence>
<sequence>RDNNNIARRLNSRVVDGYDPLEPFYGADGQPIPDFPDTWADVAHLTSRSMNSLLVALGLNTRGKLPQRRYRLGRHIGVVKILEE</sequence>
<gene>
    <name evidence="1" type="ORF">B9Z19DRAFT_966204</name>
</gene>
<dbReference type="AlphaFoldDB" id="A0A2T7A5B2"/>
<reference evidence="1 2" key="1">
    <citation type="submission" date="2017-04" db="EMBL/GenBank/DDBJ databases">
        <title>Draft genome sequence of Tuber borchii Vittad., a whitish edible truffle.</title>
        <authorList>
            <consortium name="DOE Joint Genome Institute"/>
            <person name="Murat C."/>
            <person name="Kuo A."/>
            <person name="Barry K.W."/>
            <person name="Clum A."/>
            <person name="Dockter R.B."/>
            <person name="Fauchery L."/>
            <person name="Iotti M."/>
            <person name="Kohler A."/>
            <person name="Labutti K."/>
            <person name="Lindquist E.A."/>
            <person name="Lipzen A."/>
            <person name="Ohm R.A."/>
            <person name="Wang M."/>
            <person name="Grigoriev I.V."/>
            <person name="Zambonelli A."/>
            <person name="Martin F.M."/>
        </authorList>
    </citation>
    <scope>NUCLEOTIDE SEQUENCE [LARGE SCALE GENOMIC DNA]</scope>
    <source>
        <strain evidence="1 2">Tbo3840</strain>
    </source>
</reference>
<keyword evidence="2" id="KW-1185">Reference proteome</keyword>
<dbReference type="OrthoDB" id="5405293at2759"/>
<proteinExistence type="predicted"/>
<name>A0A2T7A5B2_TUBBO</name>
<comment type="caution">
    <text evidence="1">The sequence shown here is derived from an EMBL/GenBank/DDBJ whole genome shotgun (WGS) entry which is preliminary data.</text>
</comment>
<feature type="non-terminal residue" evidence="1">
    <location>
        <position position="1"/>
    </location>
</feature>
<accession>A0A2T7A5B2</accession>